<feature type="region of interest" description="Disordered" evidence="1">
    <location>
        <begin position="1"/>
        <end position="45"/>
    </location>
</feature>
<evidence type="ECO:0000313" key="2">
    <source>
        <dbReference type="EMBL" id="TNN88054.1"/>
    </source>
</evidence>
<reference evidence="2 3" key="1">
    <citation type="submission" date="2019-03" db="EMBL/GenBank/DDBJ databases">
        <title>First draft genome of Liparis tanakae, snailfish: a comprehensive survey of snailfish specific genes.</title>
        <authorList>
            <person name="Kim W."/>
            <person name="Song I."/>
            <person name="Jeong J.-H."/>
            <person name="Kim D."/>
            <person name="Kim S."/>
            <person name="Ryu S."/>
            <person name="Song J.Y."/>
            <person name="Lee S.K."/>
        </authorList>
    </citation>
    <scope>NUCLEOTIDE SEQUENCE [LARGE SCALE GENOMIC DNA]</scope>
    <source>
        <tissue evidence="2">Muscle</tissue>
    </source>
</reference>
<evidence type="ECO:0000256" key="1">
    <source>
        <dbReference type="SAM" id="MobiDB-lite"/>
    </source>
</evidence>
<accession>A0A4Z2JDY5</accession>
<dbReference type="EMBL" id="SRLO01000007">
    <property type="protein sequence ID" value="TNN88054.1"/>
    <property type="molecule type" value="Genomic_DNA"/>
</dbReference>
<dbReference type="AlphaFoldDB" id="A0A4Z2JDY5"/>
<protein>
    <submittedName>
        <fullName evidence="2">Uncharacterized protein</fullName>
    </submittedName>
</protein>
<sequence length="150" mass="16330">MGCLESGFPGASGPVIHNGHGSVKRHQRAWPSDTRGPSKRAALRSGQIARHVVPDVLQGSKDELAYPASSSESKLQSLHGPPSWLHPIKVTWGQATGLGPGLAVSPHSVPRRLMDSSLTGYPFPIFHVPSYHITQRRVVWMLCSEHSFQL</sequence>
<evidence type="ECO:0000313" key="3">
    <source>
        <dbReference type="Proteomes" id="UP000314294"/>
    </source>
</evidence>
<comment type="caution">
    <text evidence="2">The sequence shown here is derived from an EMBL/GenBank/DDBJ whole genome shotgun (WGS) entry which is preliminary data.</text>
</comment>
<keyword evidence="3" id="KW-1185">Reference proteome</keyword>
<organism evidence="2 3">
    <name type="scientific">Liparis tanakae</name>
    <name type="common">Tanaka's snailfish</name>
    <dbReference type="NCBI Taxonomy" id="230148"/>
    <lineage>
        <taxon>Eukaryota</taxon>
        <taxon>Metazoa</taxon>
        <taxon>Chordata</taxon>
        <taxon>Craniata</taxon>
        <taxon>Vertebrata</taxon>
        <taxon>Euteleostomi</taxon>
        <taxon>Actinopterygii</taxon>
        <taxon>Neopterygii</taxon>
        <taxon>Teleostei</taxon>
        <taxon>Neoteleostei</taxon>
        <taxon>Acanthomorphata</taxon>
        <taxon>Eupercaria</taxon>
        <taxon>Perciformes</taxon>
        <taxon>Cottioidei</taxon>
        <taxon>Cottales</taxon>
        <taxon>Liparidae</taxon>
        <taxon>Liparis</taxon>
    </lineage>
</organism>
<name>A0A4Z2JDY5_9TELE</name>
<dbReference type="Proteomes" id="UP000314294">
    <property type="component" value="Unassembled WGS sequence"/>
</dbReference>
<proteinExistence type="predicted"/>
<gene>
    <name evidence="2" type="ORF">EYF80_001635</name>
</gene>